<proteinExistence type="predicted"/>
<evidence type="ECO:0000313" key="2">
    <source>
        <dbReference type="Proteomes" id="UP001139308"/>
    </source>
</evidence>
<comment type="caution">
    <text evidence="1">The sequence shown here is derived from an EMBL/GenBank/DDBJ whole genome shotgun (WGS) entry which is preliminary data.</text>
</comment>
<dbReference type="Proteomes" id="UP001139308">
    <property type="component" value="Unassembled WGS sequence"/>
</dbReference>
<evidence type="ECO:0000313" key="1">
    <source>
        <dbReference type="EMBL" id="MCG5077104.1"/>
    </source>
</evidence>
<reference evidence="1" key="1">
    <citation type="submission" date="2022-01" db="EMBL/GenBank/DDBJ databases">
        <title>Genome sequence and assembly of Parabukholderia sp. RG36.</title>
        <authorList>
            <person name="Chhetri G."/>
        </authorList>
    </citation>
    <scope>NUCLEOTIDE SEQUENCE</scope>
    <source>
        <strain evidence="1">RG36</strain>
    </source>
</reference>
<accession>A0A9X1RXK0</accession>
<dbReference type="AlphaFoldDB" id="A0A9X1RXK0"/>
<dbReference type="EMBL" id="JAKLJA010000031">
    <property type="protein sequence ID" value="MCG5077104.1"/>
    <property type="molecule type" value="Genomic_DNA"/>
</dbReference>
<dbReference type="RefSeq" id="WP_238467008.1">
    <property type="nucleotide sequence ID" value="NZ_JAKLJA010000031.1"/>
</dbReference>
<organism evidence="1 2">
    <name type="scientific">Paraburkholderia tagetis</name>
    <dbReference type="NCBI Taxonomy" id="2913261"/>
    <lineage>
        <taxon>Bacteria</taxon>
        <taxon>Pseudomonadati</taxon>
        <taxon>Pseudomonadota</taxon>
        <taxon>Betaproteobacteria</taxon>
        <taxon>Burkholderiales</taxon>
        <taxon>Burkholderiaceae</taxon>
        <taxon>Paraburkholderia</taxon>
    </lineage>
</organism>
<gene>
    <name evidence="1" type="ORF">L5014_27810</name>
</gene>
<protein>
    <submittedName>
        <fullName evidence="1">Uncharacterized protein</fullName>
    </submittedName>
</protein>
<name>A0A9X1RXK0_9BURK</name>
<keyword evidence="2" id="KW-1185">Reference proteome</keyword>
<sequence length="331" mass="37028">MSDSPMKSHVFSVLDEPYCVWEHPEDNNNLEFLNGIDPAYFSFIAERMRSAEASVDDDRRAATALRSAYHHALETFFSLAGALVQAPTCVYGWLEQCETKSLRTLVEQISENRFNSLSVVQGAPVTWETISAVVHSRMDVSEAERARVVSGFADLWGRSARLFLRRENIDEYNSVKHGFRVQAGGFQLSMDVADNEQVEARTTKFDLGGSKYGSSYLRIERVGGTAKSNRSFTPRRHYLNWSAEQTSLLLFLLSASIGNVVAFLKLLNGGGDQINSTCPTDDEFQAPWDHTVGVFRMDLARQIPDWAVSVTTKQDLHAHLATLGLKRHSGE</sequence>